<dbReference type="EMBL" id="RKLN01000001">
    <property type="protein sequence ID" value="RVW06740.1"/>
    <property type="molecule type" value="Genomic_DNA"/>
</dbReference>
<keyword evidence="2" id="KW-0255">Endonuclease</keyword>
<keyword evidence="2" id="KW-0540">Nuclease</keyword>
<dbReference type="CDD" id="cd00085">
    <property type="entry name" value="HNHc"/>
    <property type="match status" value="1"/>
</dbReference>
<accession>A0A438B710</accession>
<dbReference type="InterPro" id="IPR003615">
    <property type="entry name" value="HNH_nuc"/>
</dbReference>
<keyword evidence="2" id="KW-0378">Hydrolase</keyword>
<dbReference type="Proteomes" id="UP000284333">
    <property type="component" value="Unassembled WGS sequence"/>
</dbReference>
<keyword evidence="3" id="KW-1185">Reference proteome</keyword>
<dbReference type="InterPro" id="IPR002711">
    <property type="entry name" value="HNH"/>
</dbReference>
<dbReference type="Gene3D" id="1.10.30.50">
    <property type="match status" value="1"/>
</dbReference>
<evidence type="ECO:0000259" key="1">
    <source>
        <dbReference type="SMART" id="SM00507"/>
    </source>
</evidence>
<dbReference type="GO" id="GO:0003676">
    <property type="term" value="F:nucleic acid binding"/>
    <property type="evidence" value="ECO:0007669"/>
    <property type="project" value="InterPro"/>
</dbReference>
<gene>
    <name evidence="2" type="ORF">EF834_01845</name>
</gene>
<proteinExistence type="predicted"/>
<name>A0A438B710_9NOCA</name>
<dbReference type="GO" id="GO:0008270">
    <property type="term" value="F:zinc ion binding"/>
    <property type="evidence" value="ECO:0007669"/>
    <property type="project" value="InterPro"/>
</dbReference>
<protein>
    <submittedName>
        <fullName evidence="2">HNH endonuclease</fullName>
    </submittedName>
</protein>
<dbReference type="GO" id="GO:0004519">
    <property type="term" value="F:endonuclease activity"/>
    <property type="evidence" value="ECO:0007669"/>
    <property type="project" value="UniProtKB-KW"/>
</dbReference>
<dbReference type="OrthoDB" id="5244068at2"/>
<evidence type="ECO:0000313" key="2">
    <source>
        <dbReference type="EMBL" id="RVW06740.1"/>
    </source>
</evidence>
<evidence type="ECO:0000313" key="3">
    <source>
        <dbReference type="Proteomes" id="UP000284333"/>
    </source>
</evidence>
<sequence length="73" mass="7777">MSARQLALRDGAICGICGGDVDMSLSRKDDGAMCPSVDHIVPRSLGGSHDPSNLQLAHMVCNMRKSDRVRPVA</sequence>
<dbReference type="AlphaFoldDB" id="A0A438B710"/>
<dbReference type="SMART" id="SM00507">
    <property type="entry name" value="HNHc"/>
    <property type="match status" value="1"/>
</dbReference>
<reference evidence="2 3" key="1">
    <citation type="submission" date="2018-11" db="EMBL/GenBank/DDBJ databases">
        <title>Rhodococcus spongicola sp. nov. and Rhodococcus xishaensis sp. nov. from marine sponges.</title>
        <authorList>
            <person name="Li L."/>
            <person name="Lin H.W."/>
        </authorList>
    </citation>
    <scope>NUCLEOTIDE SEQUENCE [LARGE SCALE GENOMIC DNA]</scope>
    <source>
        <strain evidence="2 3">LHW50502</strain>
    </source>
</reference>
<comment type="caution">
    <text evidence="2">The sequence shown here is derived from an EMBL/GenBank/DDBJ whole genome shotgun (WGS) entry which is preliminary data.</text>
</comment>
<feature type="domain" description="HNH nuclease" evidence="1">
    <location>
        <begin position="1"/>
        <end position="63"/>
    </location>
</feature>
<dbReference type="Pfam" id="PF01844">
    <property type="entry name" value="HNH"/>
    <property type="match status" value="1"/>
</dbReference>
<organism evidence="2 3">
    <name type="scientific">Rhodococcus spongiicola</name>
    <dbReference type="NCBI Taxonomy" id="2487352"/>
    <lineage>
        <taxon>Bacteria</taxon>
        <taxon>Bacillati</taxon>
        <taxon>Actinomycetota</taxon>
        <taxon>Actinomycetes</taxon>
        <taxon>Mycobacteriales</taxon>
        <taxon>Nocardiaceae</taxon>
        <taxon>Rhodococcus</taxon>
    </lineage>
</organism>